<dbReference type="InterPro" id="IPR036163">
    <property type="entry name" value="HMA_dom_sf"/>
</dbReference>
<evidence type="ECO:0000313" key="5">
    <source>
        <dbReference type="Proteomes" id="UP001642464"/>
    </source>
</evidence>
<dbReference type="Proteomes" id="UP001642464">
    <property type="component" value="Unassembled WGS sequence"/>
</dbReference>
<keyword evidence="2" id="KW-1278">Translocase</keyword>
<evidence type="ECO:0000256" key="2">
    <source>
        <dbReference type="ARBA" id="ARBA00022967"/>
    </source>
</evidence>
<keyword evidence="1" id="KW-0479">Metal-binding</keyword>
<keyword evidence="5" id="KW-1185">Reference proteome</keyword>
<feature type="domain" description="HMA" evidence="3">
    <location>
        <begin position="639"/>
        <end position="713"/>
    </location>
</feature>
<dbReference type="Pfam" id="PF00403">
    <property type="entry name" value="HMA"/>
    <property type="match status" value="1"/>
</dbReference>
<feature type="non-terminal residue" evidence="4">
    <location>
        <position position="1048"/>
    </location>
</feature>
<dbReference type="InterPro" id="IPR008250">
    <property type="entry name" value="ATPase_P-typ_transduc_dom_A_sf"/>
</dbReference>
<dbReference type="PANTHER" id="PTHR43520">
    <property type="entry name" value="ATP7, ISOFORM B"/>
    <property type="match status" value="1"/>
</dbReference>
<evidence type="ECO:0000313" key="4">
    <source>
        <dbReference type="EMBL" id="CAK9000791.1"/>
    </source>
</evidence>
<comment type="caution">
    <text evidence="4">The sequence shown here is derived from an EMBL/GenBank/DDBJ whole genome shotgun (WGS) entry which is preliminary data.</text>
</comment>
<dbReference type="SUPFAM" id="SSF55008">
    <property type="entry name" value="HMA, heavy metal-associated domain"/>
    <property type="match status" value="1"/>
</dbReference>
<protein>
    <submittedName>
        <fullName evidence="4">Cation-transporting ATPase HMA5 (Protein HEAVY METAL ATPASE 5) (OsHMA5)</fullName>
    </submittedName>
</protein>
<evidence type="ECO:0000259" key="3">
    <source>
        <dbReference type="PROSITE" id="PS50846"/>
    </source>
</evidence>
<gene>
    <name evidence="4" type="ORF">SCF082_LOCUS6648</name>
</gene>
<accession>A0ABP0IFV9</accession>
<dbReference type="EMBL" id="CAXAMM010003658">
    <property type="protein sequence ID" value="CAK9000791.1"/>
    <property type="molecule type" value="Genomic_DNA"/>
</dbReference>
<dbReference type="InterPro" id="IPR059000">
    <property type="entry name" value="ATPase_P-type_domA"/>
</dbReference>
<evidence type="ECO:0000256" key="1">
    <source>
        <dbReference type="ARBA" id="ARBA00022723"/>
    </source>
</evidence>
<proteinExistence type="predicted"/>
<dbReference type="CDD" id="cd00371">
    <property type="entry name" value="HMA"/>
    <property type="match status" value="1"/>
</dbReference>
<reference evidence="4 5" key="1">
    <citation type="submission" date="2024-02" db="EMBL/GenBank/DDBJ databases">
        <authorList>
            <person name="Chen Y."/>
            <person name="Shah S."/>
            <person name="Dougan E. K."/>
            <person name="Thang M."/>
            <person name="Chan C."/>
        </authorList>
    </citation>
    <scope>NUCLEOTIDE SEQUENCE [LARGE SCALE GENOMIC DNA]</scope>
</reference>
<organism evidence="4 5">
    <name type="scientific">Durusdinium trenchii</name>
    <dbReference type="NCBI Taxonomy" id="1381693"/>
    <lineage>
        <taxon>Eukaryota</taxon>
        <taxon>Sar</taxon>
        <taxon>Alveolata</taxon>
        <taxon>Dinophyceae</taxon>
        <taxon>Suessiales</taxon>
        <taxon>Symbiodiniaceae</taxon>
        <taxon>Durusdinium</taxon>
    </lineage>
</organism>
<sequence length="1048" mass="118351">MPQRRRVVLASSNELKVGELAKSLANYDIECVRDPHAATSQEAIWKTLHQRGEDFWHKAVFKEEMRVFRAPLSGLEGFLSSVKDHEPPTDLKEFQEELPDGEAVILFSRLDTYELPKDEAAQIREAKFHQQATALHTTPGAAGDGYMGPPKPSEGRELALVTSTYSSAVEGYVDHLRRTSAGAFGWDDVVVLTSTGKTYHDMLQLHLKFSPRDFNVNRWLIDHVHYKTRKATNFINDMSKAFSSTISFSESESVASFVSQNDYFNNEVAKRCGLTRAFVAVANNGAFFRSAQSRRELNYWLPGLNAGIPFVAKKDAIHEITFTAHDFGHFLIPDLVFTGNTSTNARRTYIIYRMMSEATTMVFADMLFVETLRLSGYSYDWSKRKIHPLLVETGVKPFEGSLSHFFTEFQKLLEANVEYCLMGSTQKYLDLIQRNRGQLEAGQSQVLEEFKAKYMPFFVEDYRWTSANFQNMAARADEYRRWWQLAAPVVKAGRLDRMEHGIGLESVDDHMEAIGISSDGPDCEPSELISKIFRRVFDTRLKPVFEGQGYSMAPANVRLKNAFVRYLVGQMIIFARYDFLEESKHYAAKLISLVRENVDSFSGSTVDTARNLYAQFLRILMQKSLITPDDYEENKDFYTQLDEDDVRFLRAFAAKQANLRNHVGTVERAVTALEGVRSAEVSLALKRAEVTYRQSIKAEEIVEAIEDVGFEALALDEVHVRASRTDRPSELPVQMKQTVTELRKAATSVYGVRGVVVHKDNTSARVLYDPVKVGARHLLEKLEEVCQYQEKTLEDPSVATLALMRQMLLLSLPPTIMIILLAEGFLPDAWEEEVDGVPRAFLYVLALSAFVQFYCGRFFHEAAWSAALHQASTMNTLVSLSTTVSFLYGTLGGLYDCVMDVHRFSLRLSAMFCETSAVLITVLLGGRFLETFAKTQTTRAVHEISAKRPHFARLLEDPDGPERSIHYDLIQIGDFLRVLPGEQVPVDGEVITDGTAYCDESLLTGEPAAVRKEKGSQVVGLERPGRTERHGSRARTLRGARRAVLEVR</sequence>
<dbReference type="PANTHER" id="PTHR43520:SF8">
    <property type="entry name" value="P-TYPE CU(+) TRANSPORTER"/>
    <property type="match status" value="1"/>
</dbReference>
<dbReference type="Gene3D" id="3.30.70.100">
    <property type="match status" value="1"/>
</dbReference>
<name>A0ABP0IFV9_9DINO</name>
<dbReference type="InterPro" id="IPR006121">
    <property type="entry name" value="HMA_dom"/>
</dbReference>
<dbReference type="Gene3D" id="2.70.150.10">
    <property type="entry name" value="Calcium-transporting ATPase, cytoplasmic transduction domain A"/>
    <property type="match status" value="1"/>
</dbReference>
<dbReference type="Pfam" id="PF00122">
    <property type="entry name" value="E1-E2_ATPase"/>
    <property type="match status" value="1"/>
</dbReference>
<dbReference type="SUPFAM" id="SSF81653">
    <property type="entry name" value="Calcium ATPase, transduction domain A"/>
    <property type="match status" value="1"/>
</dbReference>
<dbReference type="PROSITE" id="PS50846">
    <property type="entry name" value="HMA_2"/>
    <property type="match status" value="1"/>
</dbReference>